<feature type="transmembrane region" description="Helical" evidence="11">
    <location>
        <begin position="121"/>
        <end position="141"/>
    </location>
</feature>
<feature type="transmembrane region" description="Helical" evidence="11">
    <location>
        <begin position="533"/>
        <end position="554"/>
    </location>
</feature>
<evidence type="ECO:0000256" key="9">
    <source>
        <dbReference type="ARBA" id="ARBA00079542"/>
    </source>
</evidence>
<reference evidence="13" key="2">
    <citation type="submission" date="2025-08" db="UniProtKB">
        <authorList>
            <consortium name="RefSeq"/>
        </authorList>
    </citation>
    <scope>IDENTIFICATION</scope>
    <source>
        <tissue evidence="13">Young leaves</tissue>
    </source>
</reference>
<dbReference type="PANTHER" id="PTHR46154">
    <property type="match status" value="1"/>
</dbReference>
<evidence type="ECO:0000256" key="11">
    <source>
        <dbReference type="SAM" id="Phobius"/>
    </source>
</evidence>
<dbReference type="KEGG" id="aprc:113869433"/>
<dbReference type="Gene3D" id="1.20.1730.10">
    <property type="entry name" value="Sodium/glucose cotransporter"/>
    <property type="match status" value="1"/>
</dbReference>
<keyword evidence="5 11" id="KW-1133">Transmembrane helix</keyword>
<evidence type="ECO:0000313" key="13">
    <source>
        <dbReference type="RefSeq" id="XP_027361554.1"/>
    </source>
</evidence>
<organism evidence="12 13">
    <name type="scientific">Abrus precatorius</name>
    <name type="common">Indian licorice</name>
    <name type="synonym">Glycine abrus</name>
    <dbReference type="NCBI Taxonomy" id="3816"/>
    <lineage>
        <taxon>Eukaryota</taxon>
        <taxon>Viridiplantae</taxon>
        <taxon>Streptophyta</taxon>
        <taxon>Embryophyta</taxon>
        <taxon>Tracheophyta</taxon>
        <taxon>Spermatophyta</taxon>
        <taxon>Magnoliopsida</taxon>
        <taxon>eudicotyledons</taxon>
        <taxon>Gunneridae</taxon>
        <taxon>Pentapetalae</taxon>
        <taxon>rosids</taxon>
        <taxon>fabids</taxon>
        <taxon>Fabales</taxon>
        <taxon>Fabaceae</taxon>
        <taxon>Papilionoideae</taxon>
        <taxon>50 kb inversion clade</taxon>
        <taxon>NPAAA clade</taxon>
        <taxon>indigoferoid/millettioid clade</taxon>
        <taxon>Abreae</taxon>
        <taxon>Abrus</taxon>
    </lineage>
</organism>
<dbReference type="GO" id="GO:0015204">
    <property type="term" value="F:urea transmembrane transporter activity"/>
    <property type="evidence" value="ECO:0007669"/>
    <property type="project" value="InterPro"/>
</dbReference>
<feature type="transmembrane region" description="Helical" evidence="11">
    <location>
        <begin position="162"/>
        <end position="184"/>
    </location>
</feature>
<comment type="function">
    <text evidence="7">High-affinity urea-proton symporter involved in the active transport of urea across the plasma membrane into root cells. May play an important role in urea uptake by plant cells at low external urea concentrations.</text>
</comment>
<dbReference type="NCBIfam" id="TIGR00813">
    <property type="entry name" value="sss"/>
    <property type="match status" value="1"/>
</dbReference>
<feature type="transmembrane region" description="Helical" evidence="11">
    <location>
        <begin position="623"/>
        <end position="644"/>
    </location>
</feature>
<evidence type="ECO:0000313" key="12">
    <source>
        <dbReference type="Proteomes" id="UP000694853"/>
    </source>
</evidence>
<gene>
    <name evidence="13" type="primary">LOC113869433</name>
</gene>
<evidence type="ECO:0000256" key="4">
    <source>
        <dbReference type="ARBA" id="ARBA00022692"/>
    </source>
</evidence>
<feature type="transmembrane region" description="Helical" evidence="11">
    <location>
        <begin position="592"/>
        <end position="611"/>
    </location>
</feature>
<dbReference type="CDD" id="cd11476">
    <property type="entry name" value="SLC5sbd_DUR3"/>
    <property type="match status" value="1"/>
</dbReference>
<evidence type="ECO:0000256" key="8">
    <source>
        <dbReference type="ARBA" id="ARBA00072203"/>
    </source>
</evidence>
<dbReference type="PANTHER" id="PTHR46154:SF4">
    <property type="entry name" value="UREA ACTIVE TRANSPORTER"/>
    <property type="match status" value="1"/>
</dbReference>
<feature type="transmembrane region" description="Helical" evidence="11">
    <location>
        <begin position="292"/>
        <end position="317"/>
    </location>
</feature>
<comment type="subcellular location">
    <subcellularLocation>
        <location evidence="1">Membrane</location>
        <topology evidence="1">Multi-pass membrane protein</topology>
    </subcellularLocation>
</comment>
<dbReference type="Proteomes" id="UP000694853">
    <property type="component" value="Unplaced"/>
</dbReference>
<protein>
    <recommendedName>
        <fullName evidence="8">Urea-proton symporter DUR3</fullName>
    </recommendedName>
    <alternativeName>
        <fullName evidence="9">High-affinity urea active transporter DUR3</fullName>
    </alternativeName>
</protein>
<accession>A0A8B8M2Y6</accession>
<evidence type="ECO:0000256" key="10">
    <source>
        <dbReference type="RuleBase" id="RU362091"/>
    </source>
</evidence>
<feature type="transmembrane region" description="Helical" evidence="11">
    <location>
        <begin position="86"/>
        <end position="106"/>
    </location>
</feature>
<sequence>MASALRCPPFEFSGKYYHVSENGGGCIRQTSFFEGKPVLNQGIGYSVILGFGAFFAVFTSFLVWLEKRYVGSRHTSEWFNTAGRSVKTGLIASVIVSQWTWAATILQSSNVAWEYGVSGPFWYASGATIQVMLFGIMAIEIKRKAPHAHTVCEIVKARWGTSAHVVFLFFCFLTNIIVTAMLLLGGSAVVNALTGVNLYAASFLIPLGVIVYTLAGGLKATFLASYIHSVIVHIVLVIFVYLVYTASSELGSPYVVYNRLLEVASTSRTCQDPISHHGQSCGPVGGNHKGSYLTMLSSGGLVFGIINIVGNFGTVFVDNGYWVSAIAARPSSTHKGYLLGGLVWFAVPFSLATSLGIGALALDLPINESEAGRGLVPPATAVALMGKGGSILLLTMLFMAVTSAGSSELIAVSSLCTYDIYRTYINPNASGKEILKVSRGVVLGFGCFMGLLAVILNKAGVSLGWMYLAMGVLIGSAVLPIAFMLLWRKANAIGAIFGTMVGCVLGIITWLSVTKIQYGKINLDTTGRNAPMLAGNLVSILTGGVVHAICSMLWPQNYDWSTTKQITRVEKEKANLPAEEFKEEKLTRAKAWIVKWGVGFTVLIVILWPIVSLPAGEFSKGYFYFWAVIAIGWGTIGSAVIIILPLTESWETIQTVIMAMFTNDRLMEKVEELNFKLHTIMQAIPEAERLYLLEKEKAKKLEASERDACSLLAFDPNGPKEIQEIV</sequence>
<evidence type="ECO:0000256" key="2">
    <source>
        <dbReference type="ARBA" id="ARBA00006434"/>
    </source>
</evidence>
<dbReference type="InterPro" id="IPR038377">
    <property type="entry name" value="Na/Glc_symporter_sf"/>
</dbReference>
<dbReference type="AlphaFoldDB" id="A0A8B8M2Y6"/>
<dbReference type="InterPro" id="IPR031155">
    <property type="entry name" value="DUR"/>
</dbReference>
<dbReference type="FunFam" id="1.20.1730.10:FF:000006">
    <property type="entry name" value="Urea active transporter"/>
    <property type="match status" value="1"/>
</dbReference>
<keyword evidence="3" id="KW-0813">Transport</keyword>
<reference evidence="12" key="1">
    <citation type="journal article" date="2019" name="Toxins">
        <title>Detection of Abrin-Like and Prepropulchellin-Like Toxin Genes and Transcripts Using Whole Genome Sequencing and Full-Length Transcript Sequencing of Abrus precatorius.</title>
        <authorList>
            <person name="Hovde B.T."/>
            <person name="Daligault H.E."/>
            <person name="Hanschen E.R."/>
            <person name="Kunde Y.A."/>
            <person name="Johnson M.B."/>
            <person name="Starkenburg S.R."/>
            <person name="Johnson S.L."/>
        </authorList>
    </citation>
    <scope>NUCLEOTIDE SEQUENCE [LARGE SCALE GENOMIC DNA]</scope>
</reference>
<dbReference type="GeneID" id="113869433"/>
<evidence type="ECO:0000256" key="1">
    <source>
        <dbReference type="ARBA" id="ARBA00004141"/>
    </source>
</evidence>
<evidence type="ECO:0000256" key="7">
    <source>
        <dbReference type="ARBA" id="ARBA00059650"/>
    </source>
</evidence>
<feature type="transmembrane region" description="Helical" evidence="11">
    <location>
        <begin position="493"/>
        <end position="513"/>
    </location>
</feature>
<dbReference type="Pfam" id="PF00474">
    <property type="entry name" value="SSF"/>
    <property type="match status" value="1"/>
</dbReference>
<dbReference type="PROSITE" id="PS50283">
    <property type="entry name" value="NA_SOLUT_SYMP_3"/>
    <property type="match status" value="1"/>
</dbReference>
<keyword evidence="6 11" id="KW-0472">Membrane</keyword>
<feature type="transmembrane region" description="Helical" evidence="11">
    <location>
        <begin position="440"/>
        <end position="459"/>
    </location>
</feature>
<dbReference type="OrthoDB" id="6132759at2759"/>
<feature type="transmembrane region" description="Helical" evidence="11">
    <location>
        <begin position="196"/>
        <end position="215"/>
    </location>
</feature>
<keyword evidence="12" id="KW-1185">Reference proteome</keyword>
<feature type="transmembrane region" description="Helical" evidence="11">
    <location>
        <begin position="43"/>
        <end position="65"/>
    </location>
</feature>
<evidence type="ECO:0000256" key="3">
    <source>
        <dbReference type="ARBA" id="ARBA00022448"/>
    </source>
</evidence>
<feature type="transmembrane region" description="Helical" evidence="11">
    <location>
        <begin position="465"/>
        <end position="486"/>
    </location>
</feature>
<dbReference type="RefSeq" id="XP_027361554.1">
    <property type="nucleotide sequence ID" value="XM_027505753.1"/>
</dbReference>
<keyword evidence="4 11" id="KW-0812">Transmembrane</keyword>
<evidence type="ECO:0000256" key="5">
    <source>
        <dbReference type="ARBA" id="ARBA00022989"/>
    </source>
</evidence>
<dbReference type="GO" id="GO:0005886">
    <property type="term" value="C:plasma membrane"/>
    <property type="evidence" value="ECO:0007669"/>
    <property type="project" value="TreeGrafter"/>
</dbReference>
<evidence type="ECO:0000256" key="6">
    <source>
        <dbReference type="ARBA" id="ARBA00023136"/>
    </source>
</evidence>
<dbReference type="InterPro" id="IPR001734">
    <property type="entry name" value="Na/solute_symporter"/>
</dbReference>
<feature type="transmembrane region" description="Helical" evidence="11">
    <location>
        <begin position="222"/>
        <end position="244"/>
    </location>
</feature>
<name>A0A8B8M2Y6_ABRPR</name>
<feature type="transmembrane region" description="Helical" evidence="11">
    <location>
        <begin position="337"/>
        <end position="361"/>
    </location>
</feature>
<comment type="similarity">
    <text evidence="2 10">Belongs to the sodium:solute symporter (SSF) (TC 2.A.21) family.</text>
</comment>
<proteinExistence type="inferred from homology"/>